<dbReference type="EMBL" id="GAIX01001580">
    <property type="protein sequence ID" value="JAA90980.1"/>
    <property type="molecule type" value="Transcribed_RNA"/>
</dbReference>
<protein>
    <submittedName>
        <fullName evidence="1">Uncharacterized protein</fullName>
    </submittedName>
</protein>
<reference evidence="1" key="1">
    <citation type="journal article" date="2013" name="BMC Genomics">
        <title>Unscrambling butterfly oogenesis.</title>
        <authorList>
            <person name="Carter J.M."/>
            <person name="Baker S.C."/>
            <person name="Pink R."/>
            <person name="Carter D.R."/>
            <person name="Collins A."/>
            <person name="Tomlin J."/>
            <person name="Gibbs M."/>
            <person name="Breuker C.J."/>
        </authorList>
    </citation>
    <scope>NUCLEOTIDE SEQUENCE</scope>
    <source>
        <tissue evidence="1">Ovary</tissue>
    </source>
</reference>
<sequence length="76" mass="8035">MIWYHISGTGVLLTKELIHIANQTMLSVVPLTNGSPARRYAEERAIATTNYGCPIVVLGLNKLPSQGAKSGGALNG</sequence>
<reference evidence="1" key="2">
    <citation type="submission" date="2013-05" db="EMBL/GenBank/DDBJ databases">
        <authorList>
            <person name="Carter J.-M."/>
            <person name="Baker S.C."/>
            <person name="Pink R."/>
            <person name="Carter D.R.F."/>
            <person name="Collins A."/>
            <person name="Tomlin J."/>
            <person name="Gibbs M."/>
            <person name="Breuker C.J."/>
        </authorList>
    </citation>
    <scope>NUCLEOTIDE SEQUENCE</scope>
    <source>
        <tissue evidence="1">Ovary</tissue>
    </source>
</reference>
<name>S4PQL8_9NEOP</name>
<proteinExistence type="predicted"/>
<accession>S4PQL8</accession>
<organism evidence="1">
    <name type="scientific">Pararge aegeria</name>
    <name type="common">speckled wood butterfly</name>
    <dbReference type="NCBI Taxonomy" id="116150"/>
    <lineage>
        <taxon>Eukaryota</taxon>
        <taxon>Metazoa</taxon>
        <taxon>Ecdysozoa</taxon>
        <taxon>Arthropoda</taxon>
        <taxon>Hexapoda</taxon>
        <taxon>Insecta</taxon>
        <taxon>Pterygota</taxon>
        <taxon>Neoptera</taxon>
        <taxon>Endopterygota</taxon>
        <taxon>Lepidoptera</taxon>
        <taxon>Glossata</taxon>
        <taxon>Ditrysia</taxon>
        <taxon>Papilionoidea</taxon>
        <taxon>Nymphalidae</taxon>
        <taxon>Satyrinae</taxon>
        <taxon>Satyrini</taxon>
        <taxon>Parargina</taxon>
        <taxon>Pararge</taxon>
    </lineage>
</organism>
<dbReference type="AlphaFoldDB" id="S4PQL8"/>
<evidence type="ECO:0000313" key="1">
    <source>
        <dbReference type="EMBL" id="JAA90980.1"/>
    </source>
</evidence>